<dbReference type="InterPro" id="IPR042103">
    <property type="entry name" value="SerRS_1_N_sf"/>
</dbReference>
<comment type="catalytic activity">
    <reaction evidence="10 12">
        <text>tRNA(Sec) + L-serine + ATP = L-seryl-tRNA(Sec) + AMP + diphosphate + H(+)</text>
        <dbReference type="Rhea" id="RHEA:42580"/>
        <dbReference type="Rhea" id="RHEA-COMP:9742"/>
        <dbReference type="Rhea" id="RHEA-COMP:10128"/>
        <dbReference type="ChEBI" id="CHEBI:15378"/>
        <dbReference type="ChEBI" id="CHEBI:30616"/>
        <dbReference type="ChEBI" id="CHEBI:33019"/>
        <dbReference type="ChEBI" id="CHEBI:33384"/>
        <dbReference type="ChEBI" id="CHEBI:78442"/>
        <dbReference type="ChEBI" id="CHEBI:78533"/>
        <dbReference type="ChEBI" id="CHEBI:456215"/>
        <dbReference type="EC" id="6.1.1.11"/>
    </reaction>
</comment>
<dbReference type="RefSeq" id="WP_012872108.1">
    <property type="nucleotide sequence ID" value="NC_013523.1"/>
</dbReference>
<evidence type="ECO:0000259" key="16">
    <source>
        <dbReference type="PROSITE" id="PS50862"/>
    </source>
</evidence>
<keyword evidence="7 12" id="KW-0067">ATP-binding</keyword>
<accession>D1C494</accession>
<feature type="binding site" evidence="14">
    <location>
        <begin position="276"/>
        <end position="279"/>
    </location>
    <ligand>
        <name>ATP</name>
        <dbReference type="ChEBI" id="CHEBI:30616"/>
    </ligand>
</feature>
<dbReference type="InterPro" id="IPR006195">
    <property type="entry name" value="aa-tRNA-synth_II"/>
</dbReference>
<dbReference type="STRING" id="479434.Sthe_1627"/>
<sequence length="427" mass="48369">MIDLRLIREQPDLVREALAKLNTEAPIDEILELDERRRALLAEVEELKARRNAGSKEISRLAPGPERDARIAEMRGLGDKIQELDAQVAETDAALRDLLLQVPNLPDPDVPVGPDESANVVVRHWGEPRDFPYPVRPHWEIGEELGLIDFERGVKVSGSRFYFFRGDMARLQRALATWMIDLHVREHGYTELYAPVLVRPDALIGTGNLPKFGDALYRDDESDLWLIPTAEVPVTNLYADEILDADALPIYHVAQTPCFRREQLSAGRDVRGIKRVHQFEKVEMVKFVAPETSDDELNSLVANAEEVLQRLNIPYRVVQMCTGDLSFTAAKKFDLEAWAPGSQDWLEVSSCSNFRDFQARRANIRYRPADGARPQFVHTLNGSGLALPRTLIAIMENYQREDGTIEIPEVLRPYMGGQEVIGRQPVF</sequence>
<evidence type="ECO:0000256" key="4">
    <source>
        <dbReference type="ARBA" id="ARBA00022490"/>
    </source>
</evidence>
<dbReference type="UniPathway" id="UPA00906">
    <property type="reaction ID" value="UER00895"/>
</dbReference>
<dbReference type="SUPFAM" id="SSF55681">
    <property type="entry name" value="Class II aaRS and biotin synthetases"/>
    <property type="match status" value="1"/>
</dbReference>
<keyword evidence="6 12" id="KW-0547">Nucleotide-binding</keyword>
<dbReference type="HOGENOM" id="CLU_023797_1_1_0"/>
<reference evidence="17 18" key="2">
    <citation type="journal article" date="2010" name="Stand. Genomic Sci.">
        <title>Complete genome sequence of Desulfohalobium retbaense type strain (HR(100)).</title>
        <authorList>
            <person name="Spring S."/>
            <person name="Nolan M."/>
            <person name="Lapidus A."/>
            <person name="Glavina Del Rio T."/>
            <person name="Copeland A."/>
            <person name="Tice H."/>
            <person name="Cheng J.F."/>
            <person name="Lucas S."/>
            <person name="Land M."/>
            <person name="Chen F."/>
            <person name="Bruce D."/>
            <person name="Goodwin L."/>
            <person name="Pitluck S."/>
            <person name="Ivanova N."/>
            <person name="Mavromatis K."/>
            <person name="Mikhailova N."/>
            <person name="Pati A."/>
            <person name="Chen A."/>
            <person name="Palaniappan K."/>
            <person name="Hauser L."/>
            <person name="Chang Y.J."/>
            <person name="Jeffries C.D."/>
            <person name="Munk C."/>
            <person name="Kiss H."/>
            <person name="Chain P."/>
            <person name="Han C."/>
            <person name="Brettin T."/>
            <person name="Detter J.C."/>
            <person name="Schuler E."/>
            <person name="Goker M."/>
            <person name="Rohde M."/>
            <person name="Bristow J."/>
            <person name="Eisen J.A."/>
            <person name="Markowitz V."/>
            <person name="Hugenholtz P."/>
            <person name="Kyrpides N.C."/>
            <person name="Klenk H.P."/>
        </authorList>
    </citation>
    <scope>NUCLEOTIDE SEQUENCE [LARGE SCALE GENOMIC DNA]</scope>
    <source>
        <strain evidence="18">ATCC 49802 / DSM 20745 / S 6022</strain>
    </source>
</reference>
<dbReference type="GO" id="GO:0006434">
    <property type="term" value="P:seryl-tRNA aminoacylation"/>
    <property type="evidence" value="ECO:0007669"/>
    <property type="project" value="UniProtKB-UniRule"/>
</dbReference>
<evidence type="ECO:0000256" key="14">
    <source>
        <dbReference type="PIRSR" id="PIRSR001529-2"/>
    </source>
</evidence>
<dbReference type="InParanoid" id="D1C494"/>
<dbReference type="CDD" id="cd00770">
    <property type="entry name" value="SerRS_core"/>
    <property type="match status" value="1"/>
</dbReference>
<keyword evidence="9 12" id="KW-0030">Aminoacyl-tRNA synthetase</keyword>
<feature type="binding site" evidence="13">
    <location>
        <position position="260"/>
    </location>
    <ligand>
        <name>L-serine</name>
        <dbReference type="ChEBI" id="CHEBI:33384"/>
    </ligand>
</feature>
<dbReference type="PROSITE" id="PS50862">
    <property type="entry name" value="AA_TRNA_LIGASE_II"/>
    <property type="match status" value="1"/>
</dbReference>
<feature type="binding site" evidence="12">
    <location>
        <position position="383"/>
    </location>
    <ligand>
        <name>L-serine</name>
        <dbReference type="ChEBI" id="CHEBI:33384"/>
    </ligand>
</feature>
<dbReference type="SUPFAM" id="SSF46589">
    <property type="entry name" value="tRNA-binding arm"/>
    <property type="match status" value="1"/>
</dbReference>
<evidence type="ECO:0000256" key="10">
    <source>
        <dbReference type="ARBA" id="ARBA00047929"/>
    </source>
</evidence>
<dbReference type="AlphaFoldDB" id="D1C494"/>
<dbReference type="InterPro" id="IPR045864">
    <property type="entry name" value="aa-tRNA-synth_II/BPL/LPL"/>
</dbReference>
<keyword evidence="4 12" id="KW-0963">Cytoplasm</keyword>
<evidence type="ECO:0000256" key="1">
    <source>
        <dbReference type="ARBA" id="ARBA00004496"/>
    </source>
</evidence>
<proteinExistence type="inferred from homology"/>
<feature type="coiled-coil region" evidence="15">
    <location>
        <begin position="30"/>
        <end position="57"/>
    </location>
</feature>
<evidence type="ECO:0000256" key="13">
    <source>
        <dbReference type="PIRSR" id="PIRSR001529-1"/>
    </source>
</evidence>
<dbReference type="InterPro" id="IPR002314">
    <property type="entry name" value="aa-tRNA-synt_IIb"/>
</dbReference>
<comment type="subcellular location">
    <subcellularLocation>
        <location evidence="1 12">Cytoplasm</location>
    </subcellularLocation>
</comment>
<dbReference type="PIRSF" id="PIRSF001529">
    <property type="entry name" value="Ser-tRNA-synth_IIa"/>
    <property type="match status" value="1"/>
</dbReference>
<evidence type="ECO:0000256" key="8">
    <source>
        <dbReference type="ARBA" id="ARBA00022917"/>
    </source>
</evidence>
<name>D1C494_SPHTD</name>
<keyword evidence="5 12" id="KW-0436">Ligase</keyword>
<dbReference type="HAMAP" id="MF_00176">
    <property type="entry name" value="Ser_tRNA_synth_type1"/>
    <property type="match status" value="1"/>
</dbReference>
<gene>
    <name evidence="12" type="primary">serS</name>
    <name evidence="17" type="ordered locus">Sthe_1627</name>
</gene>
<evidence type="ECO:0000313" key="17">
    <source>
        <dbReference type="EMBL" id="ACZ39061.1"/>
    </source>
</evidence>
<dbReference type="Pfam" id="PF02403">
    <property type="entry name" value="Seryl_tRNA_N"/>
    <property type="match status" value="1"/>
</dbReference>
<dbReference type="FunCoup" id="D1C494">
    <property type="interactions" value="478"/>
</dbReference>
<keyword evidence="15" id="KW-0175">Coiled coil</keyword>
<dbReference type="eggNOG" id="COG0172">
    <property type="taxonomic scope" value="Bacteria"/>
</dbReference>
<dbReference type="KEGG" id="sti:Sthe_1627"/>
<dbReference type="InterPro" id="IPR010978">
    <property type="entry name" value="tRNA-bd_arm"/>
</dbReference>
<evidence type="ECO:0000256" key="3">
    <source>
        <dbReference type="ARBA" id="ARBA00010728"/>
    </source>
</evidence>
<keyword evidence="8 12" id="KW-0648">Protein biosynthesis</keyword>
<feature type="binding site" evidence="12 13">
    <location>
        <position position="283"/>
    </location>
    <ligand>
        <name>L-serine</name>
        <dbReference type="ChEBI" id="CHEBI:33384"/>
    </ligand>
</feature>
<evidence type="ECO:0000256" key="12">
    <source>
        <dbReference type="HAMAP-Rule" id="MF_00176"/>
    </source>
</evidence>
<comment type="subunit">
    <text evidence="12">Homodimer. The tRNA molecule binds across the dimer.</text>
</comment>
<dbReference type="InterPro" id="IPR033729">
    <property type="entry name" value="SerRS_core"/>
</dbReference>
<keyword evidence="18" id="KW-1185">Reference proteome</keyword>
<dbReference type="Gene3D" id="1.10.287.40">
    <property type="entry name" value="Serine-tRNA synthetase, tRNA binding domain"/>
    <property type="match status" value="1"/>
</dbReference>
<evidence type="ECO:0000256" key="6">
    <source>
        <dbReference type="ARBA" id="ARBA00022741"/>
    </source>
</evidence>
<comment type="function">
    <text evidence="12">Catalyzes the attachment of serine to tRNA(Ser). Is also able to aminoacylate tRNA(Sec) with serine, to form the misacylated tRNA L-seryl-tRNA(Sec), which will be further converted into selenocysteinyl-tRNA(Sec).</text>
</comment>
<dbReference type="PANTHER" id="PTHR43697:SF1">
    <property type="entry name" value="SERINE--TRNA LIGASE"/>
    <property type="match status" value="1"/>
</dbReference>
<dbReference type="EC" id="6.1.1.11" evidence="12"/>
<evidence type="ECO:0000256" key="7">
    <source>
        <dbReference type="ARBA" id="ARBA00022840"/>
    </source>
</evidence>
<dbReference type="InterPro" id="IPR015866">
    <property type="entry name" value="Ser-tRNA-synth_1_N"/>
</dbReference>
<evidence type="ECO:0000313" key="18">
    <source>
        <dbReference type="Proteomes" id="UP000002027"/>
    </source>
</evidence>
<dbReference type="EMBL" id="CP001823">
    <property type="protein sequence ID" value="ACZ39061.1"/>
    <property type="molecule type" value="Genomic_DNA"/>
</dbReference>
<comment type="catalytic activity">
    <reaction evidence="11 12">
        <text>tRNA(Ser) + L-serine + ATP = L-seryl-tRNA(Ser) + AMP + diphosphate + H(+)</text>
        <dbReference type="Rhea" id="RHEA:12292"/>
        <dbReference type="Rhea" id="RHEA-COMP:9669"/>
        <dbReference type="Rhea" id="RHEA-COMP:9703"/>
        <dbReference type="ChEBI" id="CHEBI:15378"/>
        <dbReference type="ChEBI" id="CHEBI:30616"/>
        <dbReference type="ChEBI" id="CHEBI:33019"/>
        <dbReference type="ChEBI" id="CHEBI:33384"/>
        <dbReference type="ChEBI" id="CHEBI:78442"/>
        <dbReference type="ChEBI" id="CHEBI:78533"/>
        <dbReference type="ChEBI" id="CHEBI:456215"/>
        <dbReference type="EC" id="6.1.1.11"/>
    </reaction>
</comment>
<reference evidence="18" key="1">
    <citation type="submission" date="2009-11" db="EMBL/GenBank/DDBJ databases">
        <title>The complete chromosome 1 of Sphaerobacter thermophilus DSM 20745.</title>
        <authorList>
            <person name="Lucas S."/>
            <person name="Copeland A."/>
            <person name="Lapidus A."/>
            <person name="Glavina del Rio T."/>
            <person name="Dalin E."/>
            <person name="Tice H."/>
            <person name="Bruce D."/>
            <person name="Goodwin L."/>
            <person name="Pitluck S."/>
            <person name="Kyrpides N."/>
            <person name="Mavromatis K."/>
            <person name="Ivanova N."/>
            <person name="Mikhailova N."/>
            <person name="LaButti K.M."/>
            <person name="Clum A."/>
            <person name="Sun H.I."/>
            <person name="Brettin T."/>
            <person name="Detter J.C."/>
            <person name="Han C."/>
            <person name="Larimer F."/>
            <person name="Land M."/>
            <person name="Hauser L."/>
            <person name="Markowitz V."/>
            <person name="Cheng J.F."/>
            <person name="Hugenholtz P."/>
            <person name="Woyke T."/>
            <person name="Wu D."/>
            <person name="Steenblock K."/>
            <person name="Schneider S."/>
            <person name="Pukall R."/>
            <person name="Goeker M."/>
            <person name="Klenk H.P."/>
            <person name="Eisen J.A."/>
        </authorList>
    </citation>
    <scope>NUCLEOTIDE SEQUENCE [LARGE SCALE GENOMIC DNA]</scope>
    <source>
        <strain evidence="18">ATCC 49802 / DSM 20745 / S 6022</strain>
    </source>
</reference>
<feature type="binding site" evidence="13">
    <location>
        <position position="229"/>
    </location>
    <ligand>
        <name>L-serine</name>
        <dbReference type="ChEBI" id="CHEBI:33384"/>
    </ligand>
</feature>
<organism evidence="17 18">
    <name type="scientific">Sphaerobacter thermophilus (strain ATCC 49802 / DSM 20745 / KCCM 41009 / NCIMB 13125 / S 6022)</name>
    <dbReference type="NCBI Taxonomy" id="479434"/>
    <lineage>
        <taxon>Bacteria</taxon>
        <taxon>Pseudomonadati</taxon>
        <taxon>Thermomicrobiota</taxon>
        <taxon>Thermomicrobia</taxon>
        <taxon>Sphaerobacterales</taxon>
        <taxon>Sphaerobacterineae</taxon>
        <taxon>Sphaerobacteraceae</taxon>
        <taxon>Sphaerobacter</taxon>
    </lineage>
</organism>
<dbReference type="GO" id="GO:0005524">
    <property type="term" value="F:ATP binding"/>
    <property type="evidence" value="ECO:0007669"/>
    <property type="project" value="UniProtKB-UniRule"/>
</dbReference>
<evidence type="ECO:0000256" key="5">
    <source>
        <dbReference type="ARBA" id="ARBA00022598"/>
    </source>
</evidence>
<feature type="binding site" evidence="12">
    <location>
        <begin position="229"/>
        <end position="231"/>
    </location>
    <ligand>
        <name>L-serine</name>
        <dbReference type="ChEBI" id="CHEBI:33384"/>
    </ligand>
</feature>
<comment type="domain">
    <text evidence="12">Consists of two distinct domains, a catalytic core and a N-terminal extension that is involved in tRNA binding.</text>
</comment>
<dbReference type="PRINTS" id="PR00981">
    <property type="entry name" value="TRNASYNTHSER"/>
</dbReference>
<dbReference type="OrthoDB" id="9804647at2"/>
<dbReference type="Proteomes" id="UP000002027">
    <property type="component" value="Chromosome 1"/>
</dbReference>
<evidence type="ECO:0000256" key="9">
    <source>
        <dbReference type="ARBA" id="ARBA00023146"/>
    </source>
</evidence>
<dbReference type="InterPro" id="IPR002317">
    <property type="entry name" value="Ser-tRNA-ligase_type_1"/>
</dbReference>
<evidence type="ECO:0000256" key="11">
    <source>
        <dbReference type="ARBA" id="ARBA00048823"/>
    </source>
</evidence>
<dbReference type="Gene3D" id="3.30.930.10">
    <property type="entry name" value="Bira Bifunctional Protein, Domain 2"/>
    <property type="match status" value="1"/>
</dbReference>
<dbReference type="GO" id="GO:0005737">
    <property type="term" value="C:cytoplasm"/>
    <property type="evidence" value="ECO:0007669"/>
    <property type="project" value="UniProtKB-SubCell"/>
</dbReference>
<protein>
    <recommendedName>
        <fullName evidence="12">Serine--tRNA ligase</fullName>
        <ecNumber evidence="12">6.1.1.11</ecNumber>
    </recommendedName>
    <alternativeName>
        <fullName evidence="12">Seryl-tRNA synthetase</fullName>
        <shortName evidence="12">SerRS</shortName>
    </alternativeName>
    <alternativeName>
        <fullName evidence="12">Seryl-tRNA(Ser/Sec) synthetase</fullName>
    </alternativeName>
</protein>
<dbReference type="NCBIfam" id="TIGR00414">
    <property type="entry name" value="serS"/>
    <property type="match status" value="1"/>
</dbReference>
<feature type="binding site" evidence="12 14">
    <location>
        <begin position="260"/>
        <end position="262"/>
    </location>
    <ligand>
        <name>ATP</name>
        <dbReference type="ChEBI" id="CHEBI:30616"/>
    </ligand>
</feature>
<dbReference type="Pfam" id="PF00587">
    <property type="entry name" value="tRNA-synt_2b"/>
    <property type="match status" value="1"/>
</dbReference>
<feature type="binding site" evidence="13">
    <location>
        <position position="381"/>
    </location>
    <ligand>
        <name>L-serine</name>
        <dbReference type="ChEBI" id="CHEBI:33384"/>
    </ligand>
</feature>
<dbReference type="GO" id="GO:0004828">
    <property type="term" value="F:serine-tRNA ligase activity"/>
    <property type="evidence" value="ECO:0007669"/>
    <property type="project" value="UniProtKB-UniRule"/>
</dbReference>
<dbReference type="PANTHER" id="PTHR43697">
    <property type="entry name" value="SERYL-TRNA SYNTHETASE"/>
    <property type="match status" value="1"/>
</dbReference>
<feature type="binding site" evidence="12">
    <location>
        <position position="276"/>
    </location>
    <ligand>
        <name>ATP</name>
        <dbReference type="ChEBI" id="CHEBI:30616"/>
    </ligand>
</feature>
<evidence type="ECO:0000256" key="2">
    <source>
        <dbReference type="ARBA" id="ARBA00005045"/>
    </source>
</evidence>
<feature type="domain" description="Aminoacyl-transfer RNA synthetases class-II family profile" evidence="16">
    <location>
        <begin position="184"/>
        <end position="408"/>
    </location>
</feature>
<evidence type="ECO:0000256" key="15">
    <source>
        <dbReference type="SAM" id="Coils"/>
    </source>
</evidence>
<feature type="binding site" evidence="12 14">
    <location>
        <begin position="347"/>
        <end position="350"/>
    </location>
    <ligand>
        <name>ATP</name>
        <dbReference type="ChEBI" id="CHEBI:30616"/>
    </ligand>
</feature>
<dbReference type="GO" id="GO:0016260">
    <property type="term" value="P:selenocysteine biosynthetic process"/>
    <property type="evidence" value="ECO:0007669"/>
    <property type="project" value="UniProtKB-UniRule"/>
</dbReference>
<comment type="similarity">
    <text evidence="3 12">Belongs to the class-II aminoacyl-tRNA synthetase family. Type-1 seryl-tRNA synthetase subfamily.</text>
</comment>
<comment type="pathway">
    <text evidence="2 12">Aminoacyl-tRNA biosynthesis; selenocysteinyl-tRNA(Sec) biosynthesis; L-seryl-tRNA(Sec) from L-serine and tRNA(Sec): step 1/1.</text>
</comment>